<dbReference type="AlphaFoldDB" id="A0A7W7RIL4"/>
<gene>
    <name evidence="2" type="ORF">F4561_003493</name>
</gene>
<evidence type="ECO:0000313" key="3">
    <source>
        <dbReference type="Proteomes" id="UP000523007"/>
    </source>
</evidence>
<sequence length="107" mass="11761">MVITRWPRLRAGSALGLLRVEVWPDRRRLLPREAETRSAAGTEPRGGRSADEAALDGLYQRRAHAWAGGAGTAFAEAFTRSYQTCNGSGPTRVLAERRDILVQARSI</sequence>
<keyword evidence="3" id="KW-1185">Reference proteome</keyword>
<evidence type="ECO:0000313" key="2">
    <source>
        <dbReference type="EMBL" id="MBB4932673.1"/>
    </source>
</evidence>
<comment type="caution">
    <text evidence="2">The sequence shown here is derived from an EMBL/GenBank/DDBJ whole genome shotgun (WGS) entry which is preliminary data.</text>
</comment>
<accession>A0A7W7RIL4</accession>
<protein>
    <submittedName>
        <fullName evidence="2">Uncharacterized protein</fullName>
    </submittedName>
</protein>
<feature type="region of interest" description="Disordered" evidence="1">
    <location>
        <begin position="31"/>
        <end position="51"/>
    </location>
</feature>
<reference evidence="2 3" key="1">
    <citation type="submission" date="2020-08" db="EMBL/GenBank/DDBJ databases">
        <title>Sequencing the genomes of 1000 actinobacteria strains.</title>
        <authorList>
            <person name="Klenk H.-P."/>
        </authorList>
    </citation>
    <scope>NUCLEOTIDE SEQUENCE [LARGE SCALE GENOMIC DNA]</scope>
    <source>
        <strain evidence="2 3">DSM 102030</strain>
    </source>
</reference>
<organism evidence="2 3">
    <name type="scientific">Lipingzhangella halophila</name>
    <dbReference type="NCBI Taxonomy" id="1783352"/>
    <lineage>
        <taxon>Bacteria</taxon>
        <taxon>Bacillati</taxon>
        <taxon>Actinomycetota</taxon>
        <taxon>Actinomycetes</taxon>
        <taxon>Streptosporangiales</taxon>
        <taxon>Nocardiopsidaceae</taxon>
        <taxon>Lipingzhangella</taxon>
    </lineage>
</organism>
<dbReference type="Proteomes" id="UP000523007">
    <property type="component" value="Unassembled WGS sequence"/>
</dbReference>
<dbReference type="EMBL" id="JACHJT010000001">
    <property type="protein sequence ID" value="MBB4932673.1"/>
    <property type="molecule type" value="Genomic_DNA"/>
</dbReference>
<name>A0A7W7RIL4_9ACTN</name>
<evidence type="ECO:0000256" key="1">
    <source>
        <dbReference type="SAM" id="MobiDB-lite"/>
    </source>
</evidence>
<proteinExistence type="predicted"/>